<proteinExistence type="predicted"/>
<protein>
    <submittedName>
        <fullName evidence="1">Uncharacterized protein</fullName>
    </submittedName>
</protein>
<evidence type="ECO:0000313" key="2">
    <source>
        <dbReference type="Proteomes" id="UP000499080"/>
    </source>
</evidence>
<keyword evidence="2" id="KW-1185">Reference proteome</keyword>
<evidence type="ECO:0000313" key="1">
    <source>
        <dbReference type="EMBL" id="GBL96697.1"/>
    </source>
</evidence>
<comment type="caution">
    <text evidence="1">The sequence shown here is derived from an EMBL/GenBank/DDBJ whole genome shotgun (WGS) entry which is preliminary data.</text>
</comment>
<dbReference type="AlphaFoldDB" id="A0A4Y2BYR6"/>
<dbReference type="Proteomes" id="UP000499080">
    <property type="component" value="Unassembled WGS sequence"/>
</dbReference>
<name>A0A4Y2BYR6_ARAVE</name>
<dbReference type="EMBL" id="BGPR01000123">
    <property type="protein sequence ID" value="GBL96697.1"/>
    <property type="molecule type" value="Genomic_DNA"/>
</dbReference>
<sequence length="140" mass="15825">MFPMKPTELWAIHQMPFVLYSPIPIRDKKYDAECVEIECTEWPRKTNDSNSLDEVGEDTCGTFIYYLLTTMLALIKSLVGNFHLGSNFFDFLVVLLISSAGVTILNGDGGERVLHAVTTHGYKVWVGLFIKAWVKFSVLC</sequence>
<accession>A0A4Y2BYR6</accession>
<reference evidence="1 2" key="1">
    <citation type="journal article" date="2019" name="Sci. Rep.">
        <title>Orb-weaving spider Araneus ventricosus genome elucidates the spidroin gene catalogue.</title>
        <authorList>
            <person name="Kono N."/>
            <person name="Nakamura H."/>
            <person name="Ohtoshi R."/>
            <person name="Moran D.A.P."/>
            <person name="Shinohara A."/>
            <person name="Yoshida Y."/>
            <person name="Fujiwara M."/>
            <person name="Mori M."/>
            <person name="Tomita M."/>
            <person name="Arakawa K."/>
        </authorList>
    </citation>
    <scope>NUCLEOTIDE SEQUENCE [LARGE SCALE GENOMIC DNA]</scope>
</reference>
<gene>
    <name evidence="1" type="ORF">AVEN_111838_1</name>
</gene>
<organism evidence="1 2">
    <name type="scientific">Araneus ventricosus</name>
    <name type="common">Orbweaver spider</name>
    <name type="synonym">Epeira ventricosa</name>
    <dbReference type="NCBI Taxonomy" id="182803"/>
    <lineage>
        <taxon>Eukaryota</taxon>
        <taxon>Metazoa</taxon>
        <taxon>Ecdysozoa</taxon>
        <taxon>Arthropoda</taxon>
        <taxon>Chelicerata</taxon>
        <taxon>Arachnida</taxon>
        <taxon>Araneae</taxon>
        <taxon>Araneomorphae</taxon>
        <taxon>Entelegynae</taxon>
        <taxon>Araneoidea</taxon>
        <taxon>Araneidae</taxon>
        <taxon>Araneus</taxon>
    </lineage>
</organism>